<feature type="compositionally biased region" description="Basic and acidic residues" evidence="9">
    <location>
        <begin position="40"/>
        <end position="51"/>
    </location>
</feature>
<evidence type="ECO:0000256" key="2">
    <source>
        <dbReference type="ARBA" id="ARBA00007520"/>
    </source>
</evidence>
<keyword evidence="5 10" id="KW-0812">Transmembrane</keyword>
<evidence type="ECO:0000256" key="3">
    <source>
        <dbReference type="ARBA" id="ARBA00022448"/>
    </source>
</evidence>
<dbReference type="Gene3D" id="1.20.1250.20">
    <property type="entry name" value="MFS general substrate transporter like domains"/>
    <property type="match status" value="1"/>
</dbReference>
<dbReference type="Proteomes" id="UP000240883">
    <property type="component" value="Unassembled WGS sequence"/>
</dbReference>
<dbReference type="EMBL" id="KZ678148">
    <property type="protein sequence ID" value="PSN60601.1"/>
    <property type="molecule type" value="Genomic_DNA"/>
</dbReference>
<dbReference type="AlphaFoldDB" id="A0A2T2N598"/>
<dbReference type="FunFam" id="1.20.1720.10:FF:000012">
    <property type="entry name" value="MFS toxin efflux pump (AflT)"/>
    <property type="match status" value="1"/>
</dbReference>
<keyword evidence="4" id="KW-1003">Cell membrane</keyword>
<evidence type="ECO:0000256" key="6">
    <source>
        <dbReference type="ARBA" id="ARBA00022989"/>
    </source>
</evidence>
<dbReference type="CDD" id="cd17502">
    <property type="entry name" value="MFS_Azr1_MDR_like"/>
    <property type="match status" value="1"/>
</dbReference>
<feature type="transmembrane region" description="Helical" evidence="10">
    <location>
        <begin position="195"/>
        <end position="213"/>
    </location>
</feature>
<evidence type="ECO:0000256" key="10">
    <source>
        <dbReference type="SAM" id="Phobius"/>
    </source>
</evidence>
<sequence>MADSEKTVAQSQVQDPSVLEKKEPLESVMPSAAASVAPESDEKKVEERADGEPSSEEEDDFEYPTKWKLAAITLALCLSVFCMALDNTIIATAIPRITDQFKALNDVGWYGSSYLLTTCATQLIYGKFYTFYSIKWVYLSALFIFEVGSLICGVAPNSTALIVGRAIAGVGAAGIFSGAILIVANTVPLRQRPTYMGVIGGMYGIASVAGPLMGGAFTDHLTWRWCFYINLPFGAVTAAFIIPFFSVKRRGTKSTLPFVEQLKKFDLHGTALFLPAIICLLLALQWGGSKYAWKSGRIIALLVLFVVLIAGFIAVQVWKQEDATVPPRVFKNRNVWGSAWFGAMLGASFFVLVYYLPIWFQAIKGASATKSGIMNLPAILGLVIISMLAGGLVTAIGYYTPFMLISSVLMAIGAGLLSTFETDTNSPKWIGYQFIFGAGVGFGMQQILIAVQTALPAPDVPIGTAVMMFSQTLGGALFISVGQNVFTNQLLKNLQSVVPDLNPAIVLQVGATELKNAIPERFLDGVLVAYNRTLTQTFYVSVAAGAVSIIGAAFVEWKSMKGKQIQMAAA</sequence>
<feature type="transmembrane region" description="Helical" evidence="10">
    <location>
        <begin position="225"/>
        <end position="247"/>
    </location>
</feature>
<name>A0A2T2N598_CORCC</name>
<evidence type="ECO:0000313" key="12">
    <source>
        <dbReference type="EMBL" id="PSN60601.1"/>
    </source>
</evidence>
<evidence type="ECO:0000256" key="4">
    <source>
        <dbReference type="ARBA" id="ARBA00022475"/>
    </source>
</evidence>
<feature type="transmembrane region" description="Helical" evidence="10">
    <location>
        <begin position="69"/>
        <end position="95"/>
    </location>
</feature>
<proteinExistence type="inferred from homology"/>
<feature type="transmembrane region" description="Helical" evidence="10">
    <location>
        <begin position="162"/>
        <end position="183"/>
    </location>
</feature>
<dbReference type="InterPro" id="IPR011701">
    <property type="entry name" value="MFS"/>
</dbReference>
<evidence type="ECO:0000259" key="11">
    <source>
        <dbReference type="PROSITE" id="PS50850"/>
    </source>
</evidence>
<dbReference type="GO" id="GO:0022857">
    <property type="term" value="F:transmembrane transporter activity"/>
    <property type="evidence" value="ECO:0007669"/>
    <property type="project" value="InterPro"/>
</dbReference>
<dbReference type="PROSITE" id="PS50850">
    <property type="entry name" value="MFS"/>
    <property type="match status" value="1"/>
</dbReference>
<dbReference type="Gene3D" id="1.20.1720.10">
    <property type="entry name" value="Multidrug resistance protein D"/>
    <property type="match status" value="1"/>
</dbReference>
<feature type="compositionally biased region" description="Low complexity" evidence="9">
    <location>
        <begin position="26"/>
        <end position="38"/>
    </location>
</feature>
<feature type="domain" description="Major facilitator superfamily (MFS) profile" evidence="11">
    <location>
        <begin position="72"/>
        <end position="560"/>
    </location>
</feature>
<keyword evidence="7 10" id="KW-0472">Membrane</keyword>
<feature type="transmembrane region" description="Helical" evidence="10">
    <location>
        <begin position="398"/>
        <end position="417"/>
    </location>
</feature>
<keyword evidence="8" id="KW-0325">Glycoprotein</keyword>
<evidence type="ECO:0000313" key="13">
    <source>
        <dbReference type="Proteomes" id="UP000240883"/>
    </source>
</evidence>
<accession>A0A2T2N598</accession>
<feature type="transmembrane region" description="Helical" evidence="10">
    <location>
        <begin position="107"/>
        <end position="125"/>
    </location>
</feature>
<comment type="subcellular location">
    <subcellularLocation>
        <location evidence="1">Cell membrane</location>
        <topology evidence="1">Multi-pass membrane protein</topology>
    </subcellularLocation>
</comment>
<feature type="transmembrane region" description="Helical" evidence="10">
    <location>
        <begin position="538"/>
        <end position="557"/>
    </location>
</feature>
<feature type="transmembrane region" description="Helical" evidence="10">
    <location>
        <begin position="338"/>
        <end position="360"/>
    </location>
</feature>
<reference evidence="12 13" key="1">
    <citation type="journal article" date="2018" name="Front. Microbiol.">
        <title>Genome-Wide Analysis of Corynespora cassiicola Leaf Fall Disease Putative Effectors.</title>
        <authorList>
            <person name="Lopez D."/>
            <person name="Ribeiro S."/>
            <person name="Label P."/>
            <person name="Fumanal B."/>
            <person name="Venisse J.S."/>
            <person name="Kohler A."/>
            <person name="de Oliveira R.R."/>
            <person name="Labutti K."/>
            <person name="Lipzen A."/>
            <person name="Lail K."/>
            <person name="Bauer D."/>
            <person name="Ohm R.A."/>
            <person name="Barry K.W."/>
            <person name="Spatafora J."/>
            <person name="Grigoriev I.V."/>
            <person name="Martin F.M."/>
            <person name="Pujade-Renaud V."/>
        </authorList>
    </citation>
    <scope>NUCLEOTIDE SEQUENCE [LARGE SCALE GENOMIC DNA]</scope>
    <source>
        <strain evidence="12 13">Philippines</strain>
    </source>
</reference>
<dbReference type="FunFam" id="1.20.1250.20:FF:000196">
    <property type="entry name" value="MFS toxin efflux pump (AflT)"/>
    <property type="match status" value="1"/>
</dbReference>
<dbReference type="PRINTS" id="PR01036">
    <property type="entry name" value="TCRTETB"/>
</dbReference>
<feature type="transmembrane region" description="Helical" evidence="10">
    <location>
        <begin position="137"/>
        <end position="155"/>
    </location>
</feature>
<feature type="transmembrane region" description="Helical" evidence="10">
    <location>
        <begin position="298"/>
        <end position="318"/>
    </location>
</feature>
<dbReference type="PANTHER" id="PTHR23501:SF199">
    <property type="entry name" value="MFS EFFLUX TRANSPORTER INPD-RELATED"/>
    <property type="match status" value="1"/>
</dbReference>
<dbReference type="GO" id="GO:0005886">
    <property type="term" value="C:plasma membrane"/>
    <property type="evidence" value="ECO:0007669"/>
    <property type="project" value="UniProtKB-SubCell"/>
</dbReference>
<dbReference type="SUPFAM" id="SSF103473">
    <property type="entry name" value="MFS general substrate transporter"/>
    <property type="match status" value="1"/>
</dbReference>
<feature type="transmembrane region" description="Helical" evidence="10">
    <location>
        <begin position="429"/>
        <end position="451"/>
    </location>
</feature>
<dbReference type="PANTHER" id="PTHR23501">
    <property type="entry name" value="MAJOR FACILITATOR SUPERFAMILY"/>
    <property type="match status" value="1"/>
</dbReference>
<feature type="transmembrane region" description="Helical" evidence="10">
    <location>
        <begin position="372"/>
        <end position="392"/>
    </location>
</feature>
<keyword evidence="6 10" id="KW-1133">Transmembrane helix</keyword>
<gene>
    <name evidence="12" type="ORF">BS50DRAFT_604585</name>
</gene>
<evidence type="ECO:0000256" key="8">
    <source>
        <dbReference type="ARBA" id="ARBA00023180"/>
    </source>
</evidence>
<organism evidence="12 13">
    <name type="scientific">Corynespora cassiicola Philippines</name>
    <dbReference type="NCBI Taxonomy" id="1448308"/>
    <lineage>
        <taxon>Eukaryota</taxon>
        <taxon>Fungi</taxon>
        <taxon>Dikarya</taxon>
        <taxon>Ascomycota</taxon>
        <taxon>Pezizomycotina</taxon>
        <taxon>Dothideomycetes</taxon>
        <taxon>Pleosporomycetidae</taxon>
        <taxon>Pleosporales</taxon>
        <taxon>Corynesporascaceae</taxon>
        <taxon>Corynespora</taxon>
    </lineage>
</organism>
<keyword evidence="3" id="KW-0813">Transport</keyword>
<dbReference type="FunFam" id="1.20.1250.20:FF:000489">
    <property type="entry name" value="MFS general substrate transporter"/>
    <property type="match status" value="1"/>
</dbReference>
<comment type="similarity">
    <text evidence="2">Belongs to the major facilitator superfamily. TCR/Tet family.</text>
</comment>
<evidence type="ECO:0000256" key="7">
    <source>
        <dbReference type="ARBA" id="ARBA00023136"/>
    </source>
</evidence>
<dbReference type="Pfam" id="PF07690">
    <property type="entry name" value="MFS_1"/>
    <property type="match status" value="1"/>
</dbReference>
<evidence type="ECO:0000256" key="5">
    <source>
        <dbReference type="ARBA" id="ARBA00022692"/>
    </source>
</evidence>
<feature type="transmembrane region" description="Helical" evidence="10">
    <location>
        <begin position="267"/>
        <end position="286"/>
    </location>
</feature>
<evidence type="ECO:0000256" key="1">
    <source>
        <dbReference type="ARBA" id="ARBA00004651"/>
    </source>
</evidence>
<protein>
    <submittedName>
        <fullName evidence="12">MFS general substrate transporter</fullName>
    </submittedName>
</protein>
<evidence type="ECO:0000256" key="9">
    <source>
        <dbReference type="SAM" id="MobiDB-lite"/>
    </source>
</evidence>
<dbReference type="OrthoDB" id="10021397at2759"/>
<feature type="region of interest" description="Disordered" evidence="9">
    <location>
        <begin position="1"/>
        <end position="60"/>
    </location>
</feature>
<keyword evidence="13" id="KW-1185">Reference proteome</keyword>
<dbReference type="InterPro" id="IPR020846">
    <property type="entry name" value="MFS_dom"/>
</dbReference>
<dbReference type="InterPro" id="IPR036259">
    <property type="entry name" value="MFS_trans_sf"/>
</dbReference>